<dbReference type="Proteomes" id="UP000008743">
    <property type="component" value="Unassembled WGS sequence"/>
</dbReference>
<organism evidence="2 3">
    <name type="scientific">Capsaspora owczarzaki (strain ATCC 30864)</name>
    <dbReference type="NCBI Taxonomy" id="595528"/>
    <lineage>
        <taxon>Eukaryota</taxon>
        <taxon>Filasterea</taxon>
        <taxon>Capsaspora</taxon>
    </lineage>
</organism>
<keyword evidence="3" id="KW-1185">Reference proteome</keyword>
<feature type="compositionally biased region" description="Low complexity" evidence="1">
    <location>
        <begin position="47"/>
        <end position="68"/>
    </location>
</feature>
<evidence type="ECO:0000256" key="1">
    <source>
        <dbReference type="SAM" id="MobiDB-lite"/>
    </source>
</evidence>
<feature type="compositionally biased region" description="Polar residues" evidence="1">
    <location>
        <begin position="34"/>
        <end position="46"/>
    </location>
</feature>
<dbReference type="InParanoid" id="A0A0D2VZX4"/>
<dbReference type="RefSeq" id="XP_004343159.1">
    <property type="nucleotide sequence ID" value="XM_004343109.1"/>
</dbReference>
<feature type="region of interest" description="Disordered" evidence="1">
    <location>
        <begin position="34"/>
        <end position="68"/>
    </location>
</feature>
<evidence type="ECO:0000313" key="2">
    <source>
        <dbReference type="EMBL" id="KJE97442.1"/>
    </source>
</evidence>
<proteinExistence type="predicted"/>
<accession>A0A0D2VZX4</accession>
<reference evidence="3" key="1">
    <citation type="submission" date="2011-02" db="EMBL/GenBank/DDBJ databases">
        <title>The Genome Sequence of Capsaspora owczarzaki ATCC 30864.</title>
        <authorList>
            <person name="Russ C."/>
            <person name="Cuomo C."/>
            <person name="Burger G."/>
            <person name="Gray M.W."/>
            <person name="Holland P.W.H."/>
            <person name="King N."/>
            <person name="Lang F.B.F."/>
            <person name="Roger A.J."/>
            <person name="Ruiz-Trillo I."/>
            <person name="Young S.K."/>
            <person name="Zeng Q."/>
            <person name="Gargeya S."/>
            <person name="Alvarado L."/>
            <person name="Berlin A."/>
            <person name="Chapman S.B."/>
            <person name="Chen Z."/>
            <person name="Freedman E."/>
            <person name="Gellesch M."/>
            <person name="Goldberg J."/>
            <person name="Griggs A."/>
            <person name="Gujja S."/>
            <person name="Heilman E."/>
            <person name="Heiman D."/>
            <person name="Howarth C."/>
            <person name="Mehta T."/>
            <person name="Neiman D."/>
            <person name="Pearson M."/>
            <person name="Roberts A."/>
            <person name="Saif S."/>
            <person name="Shea T."/>
            <person name="Shenoy N."/>
            <person name="Sisk P."/>
            <person name="Stolte C."/>
            <person name="Sykes S."/>
            <person name="White J."/>
            <person name="Yandava C."/>
            <person name="Haas B."/>
            <person name="Nusbaum C."/>
            <person name="Birren B."/>
        </authorList>
    </citation>
    <scope>NUCLEOTIDE SEQUENCE</scope>
    <source>
        <strain evidence="3">ATCC 30864</strain>
    </source>
</reference>
<name>A0A0D2VZX4_CAPO3</name>
<evidence type="ECO:0000313" key="3">
    <source>
        <dbReference type="Proteomes" id="UP000008743"/>
    </source>
</evidence>
<protein>
    <recommendedName>
        <fullName evidence="4">Ragulator complex protein LAMTOR1</fullName>
    </recommendedName>
</protein>
<dbReference type="EMBL" id="KE346374">
    <property type="protein sequence ID" value="KJE97442.1"/>
    <property type="molecule type" value="Genomic_DNA"/>
</dbReference>
<dbReference type="AlphaFoldDB" id="A0A0D2VZX4"/>
<evidence type="ECO:0008006" key="4">
    <source>
        <dbReference type="Google" id="ProtNLM"/>
    </source>
</evidence>
<gene>
    <name evidence="2" type="ORF">CAOG_007300</name>
</gene>
<sequence length="181" mass="19574">MGNCWTGLCSKEEESNDINSSERTHLLKSPVINNYHQDSRSQPYPVTSSSISGSTHRGSAHSTRSSRTSRVVEANYLAKVEARTQEAMIDVYGFMPPSKRLDRAFDFSAIASKLPSVQSVQLVDSLPEVSDAAPVQILLAKAPLSASELSNFKQTAAALSRSASKVAIESKDSLTAKLLDD</sequence>